<dbReference type="OrthoDB" id="610337at2759"/>
<sequence length="104" mass="12186">MRVVDAMMLEELNGGLSLCHRPTDDTLDIWVMKDYAVQYSWTKDFVNKIPLVEAIYHNYHYRPLMVLNYEDVLMLGGLSLLLSWNTRDITFRWVNGLPSFSKIS</sequence>
<evidence type="ECO:0000313" key="2">
    <source>
        <dbReference type="Proteomes" id="UP000626092"/>
    </source>
</evidence>
<dbReference type="AlphaFoldDB" id="A0A834H0P5"/>
<comment type="caution">
    <text evidence="1">The sequence shown here is derived from an EMBL/GenBank/DDBJ whole genome shotgun (WGS) entry which is preliminary data.</text>
</comment>
<dbReference type="Proteomes" id="UP000626092">
    <property type="component" value="Unassembled WGS sequence"/>
</dbReference>
<protein>
    <recommendedName>
        <fullName evidence="3">F-box associated domain-containing protein</fullName>
    </recommendedName>
</protein>
<dbReference type="EMBL" id="WJXA01000004">
    <property type="protein sequence ID" value="KAF7144871.1"/>
    <property type="molecule type" value="Genomic_DNA"/>
</dbReference>
<proteinExistence type="predicted"/>
<evidence type="ECO:0008006" key="3">
    <source>
        <dbReference type="Google" id="ProtNLM"/>
    </source>
</evidence>
<accession>A0A834H0P5</accession>
<organism evidence="1 2">
    <name type="scientific">Rhododendron simsii</name>
    <name type="common">Sims's rhododendron</name>
    <dbReference type="NCBI Taxonomy" id="118357"/>
    <lineage>
        <taxon>Eukaryota</taxon>
        <taxon>Viridiplantae</taxon>
        <taxon>Streptophyta</taxon>
        <taxon>Embryophyta</taxon>
        <taxon>Tracheophyta</taxon>
        <taxon>Spermatophyta</taxon>
        <taxon>Magnoliopsida</taxon>
        <taxon>eudicotyledons</taxon>
        <taxon>Gunneridae</taxon>
        <taxon>Pentapetalae</taxon>
        <taxon>asterids</taxon>
        <taxon>Ericales</taxon>
        <taxon>Ericaceae</taxon>
        <taxon>Ericoideae</taxon>
        <taxon>Rhodoreae</taxon>
        <taxon>Rhododendron</taxon>
    </lineage>
</organism>
<keyword evidence="2" id="KW-1185">Reference proteome</keyword>
<gene>
    <name evidence="1" type="ORF">RHSIM_Rhsim04G0041600</name>
</gene>
<name>A0A834H0P5_RHOSS</name>
<reference evidence="1" key="1">
    <citation type="submission" date="2019-11" db="EMBL/GenBank/DDBJ databases">
        <authorList>
            <person name="Liu Y."/>
            <person name="Hou J."/>
            <person name="Li T.-Q."/>
            <person name="Guan C.-H."/>
            <person name="Wu X."/>
            <person name="Wu H.-Z."/>
            <person name="Ling F."/>
            <person name="Zhang R."/>
            <person name="Shi X.-G."/>
            <person name="Ren J.-P."/>
            <person name="Chen E.-F."/>
            <person name="Sun J.-M."/>
        </authorList>
    </citation>
    <scope>NUCLEOTIDE SEQUENCE</scope>
    <source>
        <strain evidence="1">Adult_tree_wgs_1</strain>
        <tissue evidence="1">Leaves</tissue>
    </source>
</reference>
<evidence type="ECO:0000313" key="1">
    <source>
        <dbReference type="EMBL" id="KAF7144871.1"/>
    </source>
</evidence>